<dbReference type="FunFam" id="3.30.470.10:FF:000011">
    <property type="entry name" value="4-amino-4-deoxychorismate lyase"/>
    <property type="match status" value="1"/>
</dbReference>
<dbReference type="Gene3D" id="3.20.10.10">
    <property type="entry name" value="D-amino Acid Aminotransferase, subunit A, domain 2"/>
    <property type="match status" value="1"/>
</dbReference>
<evidence type="ECO:0000313" key="7">
    <source>
        <dbReference type="EMBL" id="PFR98601.1"/>
    </source>
</evidence>
<evidence type="ECO:0000256" key="3">
    <source>
        <dbReference type="ARBA" id="ARBA00011738"/>
    </source>
</evidence>
<dbReference type="InterPro" id="IPR001544">
    <property type="entry name" value="Aminotrans_IV"/>
</dbReference>
<dbReference type="InterPro" id="IPR018300">
    <property type="entry name" value="Aminotrans_IV_CS"/>
</dbReference>
<evidence type="ECO:0000256" key="1">
    <source>
        <dbReference type="ARBA" id="ARBA00001933"/>
    </source>
</evidence>
<dbReference type="InterPro" id="IPR036038">
    <property type="entry name" value="Aminotransferase-like"/>
</dbReference>
<proteinExistence type="inferred from homology"/>
<gene>
    <name evidence="7" type="ORF">COK38_18955</name>
</gene>
<dbReference type="GO" id="GO:0008652">
    <property type="term" value="P:amino acid biosynthetic process"/>
    <property type="evidence" value="ECO:0007669"/>
    <property type="project" value="UniProtKB-ARBA"/>
</dbReference>
<evidence type="ECO:0000256" key="2">
    <source>
        <dbReference type="ARBA" id="ARBA00009320"/>
    </source>
</evidence>
<comment type="similarity">
    <text evidence="2 5">Belongs to the class-IV pyridoxal-phosphate-dependent aminotransferase family.</text>
</comment>
<organism evidence="7 8">
    <name type="scientific">Bacillus cereus</name>
    <dbReference type="NCBI Taxonomy" id="1396"/>
    <lineage>
        <taxon>Bacteria</taxon>
        <taxon>Bacillati</taxon>
        <taxon>Bacillota</taxon>
        <taxon>Bacilli</taxon>
        <taxon>Bacillales</taxon>
        <taxon>Bacillaceae</taxon>
        <taxon>Bacillus</taxon>
        <taxon>Bacillus cereus group</taxon>
    </lineage>
</organism>
<dbReference type="Gene3D" id="3.30.470.10">
    <property type="match status" value="1"/>
</dbReference>
<dbReference type="PROSITE" id="PS00770">
    <property type="entry name" value="AA_TRANSFER_CLASS_4"/>
    <property type="match status" value="1"/>
</dbReference>
<sequence length="290" mass="32707">MLIYVNGTYVEASEAKISPYDHGYLYGLGVFETFRIYNGHPFLLDDHYERLTDALSVLQIEWKMTKDGVLRILQELLVRNGLDHAYVRFNVSAGIGEIGLQTESYEEPSIIVFIKPLPVPGEVLEKEGVILKQKRNTPEGAFRLKSHHYLNNILGKREIGNVVNKEGIFFTEAGHVAEGIVSNLFFMKKGVLYTPSLETGILNGITRAFIIRIAEVLGVHVEEGLFTQKELLSADEVFVTNSIQEIVPLNQIEGVNFPGKEGEATKAFVGIYEMYRESLWNRNELLRGDV</sequence>
<evidence type="ECO:0000313" key="8">
    <source>
        <dbReference type="Proteomes" id="UP000226357"/>
    </source>
</evidence>
<dbReference type="EC" id="4.1.3.38" evidence="7"/>
<evidence type="ECO:0000256" key="6">
    <source>
        <dbReference type="RuleBase" id="RU004516"/>
    </source>
</evidence>
<comment type="cofactor">
    <cofactor evidence="1 6">
        <name>pyridoxal 5'-phosphate</name>
        <dbReference type="ChEBI" id="CHEBI:597326"/>
    </cofactor>
</comment>
<evidence type="ECO:0000256" key="4">
    <source>
        <dbReference type="ARBA" id="ARBA00022898"/>
    </source>
</evidence>
<keyword evidence="4 6" id="KW-0663">Pyridoxal phosphate</keyword>
<comment type="subunit">
    <text evidence="3">Homodimer.</text>
</comment>
<dbReference type="PANTHER" id="PTHR42743">
    <property type="entry name" value="AMINO-ACID AMINOTRANSFERASE"/>
    <property type="match status" value="1"/>
</dbReference>
<dbReference type="RefSeq" id="WP_000909895.1">
    <property type="nucleotide sequence ID" value="NZ_NTUG01000041.1"/>
</dbReference>
<comment type="caution">
    <text evidence="7">The sequence shown here is derived from an EMBL/GenBank/DDBJ whole genome shotgun (WGS) entry which is preliminary data.</text>
</comment>
<keyword evidence="7" id="KW-0456">Lyase</keyword>
<dbReference type="GO" id="GO:0008696">
    <property type="term" value="F:4-amino-4-deoxychorismate lyase activity"/>
    <property type="evidence" value="ECO:0007669"/>
    <property type="project" value="UniProtKB-EC"/>
</dbReference>
<dbReference type="AlphaFoldDB" id="A0AA44TES5"/>
<dbReference type="InterPro" id="IPR043132">
    <property type="entry name" value="BCAT-like_C"/>
</dbReference>
<dbReference type="FunFam" id="3.20.10.10:FF:000002">
    <property type="entry name" value="D-alanine aminotransferase"/>
    <property type="match status" value="1"/>
</dbReference>
<dbReference type="InterPro" id="IPR043131">
    <property type="entry name" value="BCAT-like_N"/>
</dbReference>
<reference evidence="7 8" key="1">
    <citation type="submission" date="2017-09" db="EMBL/GenBank/DDBJ databases">
        <title>Large-scale bioinformatics analysis of Bacillus genomes uncovers conserved roles of natural products in bacterial physiology.</title>
        <authorList>
            <consortium name="Agbiome Team Llc"/>
            <person name="Bleich R.M."/>
            <person name="Grubbs K.J."/>
            <person name="Santa Maria K.C."/>
            <person name="Allen S.E."/>
            <person name="Farag S."/>
            <person name="Shank E.A."/>
            <person name="Bowers A."/>
        </authorList>
    </citation>
    <scope>NUCLEOTIDE SEQUENCE [LARGE SCALE GENOMIC DNA]</scope>
    <source>
        <strain evidence="7 8">AFS067272</strain>
    </source>
</reference>
<dbReference type="Proteomes" id="UP000226357">
    <property type="component" value="Unassembled WGS sequence"/>
</dbReference>
<dbReference type="NCBIfam" id="NF005800">
    <property type="entry name" value="PRK07650.1"/>
    <property type="match status" value="1"/>
</dbReference>
<dbReference type="GO" id="GO:0005829">
    <property type="term" value="C:cytosol"/>
    <property type="evidence" value="ECO:0007669"/>
    <property type="project" value="TreeGrafter"/>
</dbReference>
<dbReference type="InterPro" id="IPR050571">
    <property type="entry name" value="Class-IV_PLP-Dep_Aminotrnsfr"/>
</dbReference>
<accession>A0AA44TES5</accession>
<dbReference type="GO" id="GO:0046394">
    <property type="term" value="P:carboxylic acid biosynthetic process"/>
    <property type="evidence" value="ECO:0007669"/>
    <property type="project" value="UniProtKB-ARBA"/>
</dbReference>
<evidence type="ECO:0000256" key="5">
    <source>
        <dbReference type="RuleBase" id="RU004106"/>
    </source>
</evidence>
<protein>
    <submittedName>
        <fullName evidence="7">4-amino-4-deoxychorismate lyase</fullName>
        <ecNumber evidence="7">4.1.3.38</ecNumber>
    </submittedName>
</protein>
<name>A0AA44TES5_BACCE</name>
<dbReference type="SUPFAM" id="SSF56752">
    <property type="entry name" value="D-aminoacid aminotransferase-like PLP-dependent enzymes"/>
    <property type="match status" value="1"/>
</dbReference>
<dbReference type="EMBL" id="NVBO01000212">
    <property type="protein sequence ID" value="PFR98601.1"/>
    <property type="molecule type" value="Genomic_DNA"/>
</dbReference>
<dbReference type="Pfam" id="PF01063">
    <property type="entry name" value="Aminotran_4"/>
    <property type="match status" value="1"/>
</dbReference>
<dbReference type="PANTHER" id="PTHR42743:SF11">
    <property type="entry name" value="AMINODEOXYCHORISMATE LYASE"/>
    <property type="match status" value="1"/>
</dbReference>